<sequence length="590" mass="65507">SISLAKLLGQIAGTLLEVHHPSLLETRGSYLRICVMFDVTKPLPRGIPIMFPGLASPTWLEMKYEDIPDHCYYCGRLGHSYPSCTEYTRASDESTQPPPLPFSCPSNPGPIQSFAPHGQHQSLAPPGPNFVALLSVTSGGNLSCSVSPQQTSTPRSRGSSSPSSSQLQAPLMISTSTAQLESLPVANIADIPSPLVFAIGSNDAPPRRPPQKKNQTTSASGFKRQLATAVGNSIWHSHHPNSSLNHLDFFGSDHRAIQLSFKHTHSPQYSKKKDKRFLFENVWLSEPQWNDVLLEAWSSNTPGDDPSTSLLLKQSICATFLSNWKHKAFFGFQSRIKQAQLALEQARNFEDTSPESYSRKKALQANLDSLLFKEETYWRQRSRLSSILKRAESHEEAFGIKIARTAPEISHLLFADDSILFCKSNIQACNAIKEALDQYQKVSGQLVNFQKSSLFFSLNTSLTYQTLIQDYLQIPMTNHLDKYLGLPQCFGRSKSSSFNSLKDRIWSYLSKWQGKLLSKGGKEVLLKAVVQAIPTYAMSVFKLPDSFCSFVEKKWQISSGEQQMVNANFTGGIGNPCVILRVLGGWGLDP</sequence>
<dbReference type="AlphaFoldDB" id="A0A803QRS7"/>
<accession>A0A803QRS7</accession>
<evidence type="ECO:0000259" key="3">
    <source>
        <dbReference type="PROSITE" id="PS50158"/>
    </source>
</evidence>
<evidence type="ECO:0000256" key="1">
    <source>
        <dbReference type="PROSITE-ProRule" id="PRU00047"/>
    </source>
</evidence>
<name>A0A803QRS7_CANSA</name>
<evidence type="ECO:0000256" key="2">
    <source>
        <dbReference type="SAM" id="MobiDB-lite"/>
    </source>
</evidence>
<keyword evidence="1" id="KW-0862">Zinc</keyword>
<dbReference type="GO" id="GO:0008270">
    <property type="term" value="F:zinc ion binding"/>
    <property type="evidence" value="ECO:0007669"/>
    <property type="project" value="UniProtKB-KW"/>
</dbReference>
<keyword evidence="1" id="KW-0479">Metal-binding</keyword>
<dbReference type="GO" id="GO:0003676">
    <property type="term" value="F:nucleic acid binding"/>
    <property type="evidence" value="ECO:0007669"/>
    <property type="project" value="InterPro"/>
</dbReference>
<feature type="region of interest" description="Disordered" evidence="2">
    <location>
        <begin position="199"/>
        <end position="221"/>
    </location>
</feature>
<evidence type="ECO:0000313" key="5">
    <source>
        <dbReference type="Proteomes" id="UP000596661"/>
    </source>
</evidence>
<dbReference type="Gramene" id="evm.model.ctgX17.4">
    <property type="protein sequence ID" value="cds.evm.model.ctgX17.4"/>
    <property type="gene ID" value="evm.TU.ctgX17.4"/>
</dbReference>
<dbReference type="PANTHER" id="PTHR33116:SF86">
    <property type="entry name" value="REVERSE TRANSCRIPTASE DOMAIN-CONTAINING PROTEIN"/>
    <property type="match status" value="1"/>
</dbReference>
<feature type="compositionally biased region" description="Low complexity" evidence="2">
    <location>
        <begin position="151"/>
        <end position="165"/>
    </location>
</feature>
<feature type="region of interest" description="Disordered" evidence="2">
    <location>
        <begin position="143"/>
        <end position="168"/>
    </location>
</feature>
<proteinExistence type="predicted"/>
<protein>
    <recommendedName>
        <fullName evidence="3">CCHC-type domain-containing protein</fullName>
    </recommendedName>
</protein>
<organism evidence="4 5">
    <name type="scientific">Cannabis sativa</name>
    <name type="common">Hemp</name>
    <name type="synonym">Marijuana</name>
    <dbReference type="NCBI Taxonomy" id="3483"/>
    <lineage>
        <taxon>Eukaryota</taxon>
        <taxon>Viridiplantae</taxon>
        <taxon>Streptophyta</taxon>
        <taxon>Embryophyta</taxon>
        <taxon>Tracheophyta</taxon>
        <taxon>Spermatophyta</taxon>
        <taxon>Magnoliopsida</taxon>
        <taxon>eudicotyledons</taxon>
        <taxon>Gunneridae</taxon>
        <taxon>Pentapetalae</taxon>
        <taxon>rosids</taxon>
        <taxon>fabids</taxon>
        <taxon>Rosales</taxon>
        <taxon>Cannabaceae</taxon>
        <taxon>Cannabis</taxon>
    </lineage>
</organism>
<keyword evidence="5" id="KW-1185">Reference proteome</keyword>
<evidence type="ECO:0000313" key="4">
    <source>
        <dbReference type="EnsemblPlants" id="cds.evm.model.ctgX17.4"/>
    </source>
</evidence>
<dbReference type="InterPro" id="IPR001878">
    <property type="entry name" value="Znf_CCHC"/>
</dbReference>
<dbReference type="EnsemblPlants" id="evm.model.ctgX17.4">
    <property type="protein sequence ID" value="cds.evm.model.ctgX17.4"/>
    <property type="gene ID" value="evm.TU.ctgX17.4"/>
</dbReference>
<dbReference type="Proteomes" id="UP000596661">
    <property type="component" value="Unassembled WGS sequence"/>
</dbReference>
<reference evidence="4" key="1">
    <citation type="submission" date="2021-03" db="UniProtKB">
        <authorList>
            <consortium name="EnsemblPlants"/>
        </authorList>
    </citation>
    <scope>IDENTIFICATION</scope>
</reference>
<keyword evidence="1" id="KW-0863">Zinc-finger</keyword>
<feature type="domain" description="CCHC-type" evidence="3">
    <location>
        <begin position="71"/>
        <end position="86"/>
    </location>
</feature>
<dbReference type="PROSITE" id="PS50158">
    <property type="entry name" value="ZF_CCHC"/>
    <property type="match status" value="1"/>
</dbReference>
<dbReference type="PANTHER" id="PTHR33116">
    <property type="entry name" value="REVERSE TRANSCRIPTASE ZINC-BINDING DOMAIN-CONTAINING PROTEIN-RELATED-RELATED"/>
    <property type="match status" value="1"/>
</dbReference>